<evidence type="ECO:0000256" key="7">
    <source>
        <dbReference type="RuleBase" id="RU363032"/>
    </source>
</evidence>
<evidence type="ECO:0000259" key="8">
    <source>
        <dbReference type="PROSITE" id="PS50928"/>
    </source>
</evidence>
<comment type="subcellular location">
    <subcellularLocation>
        <location evidence="1 7">Cell membrane</location>
        <topology evidence="1 7">Multi-pass membrane protein</topology>
    </subcellularLocation>
</comment>
<feature type="transmembrane region" description="Helical" evidence="7">
    <location>
        <begin position="234"/>
        <end position="253"/>
    </location>
</feature>
<dbReference type="OrthoDB" id="358217at2"/>
<dbReference type="PROSITE" id="PS50928">
    <property type="entry name" value="ABC_TM1"/>
    <property type="match status" value="1"/>
</dbReference>
<evidence type="ECO:0000256" key="5">
    <source>
        <dbReference type="ARBA" id="ARBA00022989"/>
    </source>
</evidence>
<keyword evidence="3" id="KW-1003">Cell membrane</keyword>
<dbReference type="GO" id="GO:0055085">
    <property type="term" value="P:transmembrane transport"/>
    <property type="evidence" value="ECO:0007669"/>
    <property type="project" value="InterPro"/>
</dbReference>
<keyword evidence="6 7" id="KW-0472">Membrane</keyword>
<dbReference type="AlphaFoldDB" id="A0A1I2U211"/>
<evidence type="ECO:0000256" key="3">
    <source>
        <dbReference type="ARBA" id="ARBA00022475"/>
    </source>
</evidence>
<dbReference type="SUPFAM" id="SSF161098">
    <property type="entry name" value="MetI-like"/>
    <property type="match status" value="1"/>
</dbReference>
<feature type="domain" description="ABC transmembrane type-1" evidence="8">
    <location>
        <begin position="70"/>
        <end position="253"/>
    </location>
</feature>
<organism evidence="9 10">
    <name type="scientific">Sporolactobacillus nakayamae</name>
    <dbReference type="NCBI Taxonomy" id="269670"/>
    <lineage>
        <taxon>Bacteria</taxon>
        <taxon>Bacillati</taxon>
        <taxon>Bacillota</taxon>
        <taxon>Bacilli</taxon>
        <taxon>Bacillales</taxon>
        <taxon>Sporolactobacillaceae</taxon>
        <taxon>Sporolactobacillus</taxon>
    </lineage>
</organism>
<feature type="transmembrane region" description="Helical" evidence="7">
    <location>
        <begin position="207"/>
        <end position="227"/>
    </location>
</feature>
<comment type="similarity">
    <text evidence="7">Belongs to the binding-protein-dependent transport system permease family.</text>
</comment>
<dbReference type="STRING" id="269670.SAMN02982927_02532"/>
<evidence type="ECO:0000256" key="4">
    <source>
        <dbReference type="ARBA" id="ARBA00022692"/>
    </source>
</evidence>
<dbReference type="GO" id="GO:0005886">
    <property type="term" value="C:plasma membrane"/>
    <property type="evidence" value="ECO:0007669"/>
    <property type="project" value="UniProtKB-SubCell"/>
</dbReference>
<sequence>MRSNFLMKKRLYSGGILLVLVLLAFGAASMTEFSLAKCFSSIPKAIVWSLGNFYPVADSFAKLPDILAKLQETLLISIASASVAAIFALVFALIGSRVTKINNFLATLSRLIANIFRNIDVSIWALVLLFSFGQSSLTGYFALFVASFGFLTRAFMETIDEVGADTVEALRATGANFFSIVFQAVIPMSVSQLISWVLFMIETNIRAATLVGILTGSGIGFVFDLYYKKMDYHSASLVVLSIVLSILLIEQISNYVRRVML</sequence>
<name>A0A1I2U211_9BACL</name>
<dbReference type="CDD" id="cd06261">
    <property type="entry name" value="TM_PBP2"/>
    <property type="match status" value="1"/>
</dbReference>
<dbReference type="Gene3D" id="1.10.3720.10">
    <property type="entry name" value="MetI-like"/>
    <property type="match status" value="1"/>
</dbReference>
<reference evidence="10" key="1">
    <citation type="submission" date="2016-10" db="EMBL/GenBank/DDBJ databases">
        <authorList>
            <person name="Varghese N."/>
            <person name="Submissions S."/>
        </authorList>
    </citation>
    <scope>NUCLEOTIDE SEQUENCE [LARGE SCALE GENOMIC DNA]</scope>
    <source>
        <strain evidence="10">ATCC 700379</strain>
    </source>
</reference>
<proteinExistence type="inferred from homology"/>
<evidence type="ECO:0000256" key="1">
    <source>
        <dbReference type="ARBA" id="ARBA00004651"/>
    </source>
</evidence>
<evidence type="ECO:0000256" key="6">
    <source>
        <dbReference type="ARBA" id="ARBA00023136"/>
    </source>
</evidence>
<dbReference type="RefSeq" id="WP_093673496.1">
    <property type="nucleotide sequence ID" value="NZ_FOOY01000018.1"/>
</dbReference>
<dbReference type="InterPro" id="IPR035906">
    <property type="entry name" value="MetI-like_sf"/>
</dbReference>
<gene>
    <name evidence="9" type="ORF">SAMN02982927_02532</name>
</gene>
<protein>
    <submittedName>
        <fullName evidence="9">Phosphonate transport system permease protein</fullName>
    </submittedName>
</protein>
<keyword evidence="2 7" id="KW-0813">Transport</keyword>
<evidence type="ECO:0000313" key="10">
    <source>
        <dbReference type="Proteomes" id="UP000198752"/>
    </source>
</evidence>
<evidence type="ECO:0000313" key="9">
    <source>
        <dbReference type="EMBL" id="SFG71190.1"/>
    </source>
</evidence>
<keyword evidence="4 7" id="KW-0812">Transmembrane</keyword>
<dbReference type="Proteomes" id="UP000198752">
    <property type="component" value="Unassembled WGS sequence"/>
</dbReference>
<keyword evidence="5 7" id="KW-1133">Transmembrane helix</keyword>
<dbReference type="EMBL" id="FOOY01000018">
    <property type="protein sequence ID" value="SFG71190.1"/>
    <property type="molecule type" value="Genomic_DNA"/>
</dbReference>
<dbReference type="PANTHER" id="PTHR30043:SF1">
    <property type="entry name" value="ABC TRANSPORT SYSTEM PERMEASE PROTEIN P69"/>
    <property type="match status" value="1"/>
</dbReference>
<dbReference type="PANTHER" id="PTHR30043">
    <property type="entry name" value="PHOSPHONATES TRANSPORT SYSTEM PERMEASE PROTEIN"/>
    <property type="match status" value="1"/>
</dbReference>
<dbReference type="InterPro" id="IPR000515">
    <property type="entry name" value="MetI-like"/>
</dbReference>
<keyword evidence="10" id="KW-1185">Reference proteome</keyword>
<feature type="transmembrane region" description="Helical" evidence="7">
    <location>
        <begin position="177"/>
        <end position="201"/>
    </location>
</feature>
<feature type="transmembrane region" description="Helical" evidence="7">
    <location>
        <begin position="74"/>
        <end position="94"/>
    </location>
</feature>
<accession>A0A1I2U211</accession>
<dbReference type="Pfam" id="PF00528">
    <property type="entry name" value="BPD_transp_1"/>
    <property type="match status" value="1"/>
</dbReference>
<evidence type="ECO:0000256" key="2">
    <source>
        <dbReference type="ARBA" id="ARBA00022448"/>
    </source>
</evidence>